<proteinExistence type="predicted"/>
<dbReference type="InterPro" id="IPR052893">
    <property type="entry name" value="TCS_response_regulator"/>
</dbReference>
<dbReference type="PANTHER" id="PTHR44520:SF2">
    <property type="entry name" value="RESPONSE REGULATOR RCP1"/>
    <property type="match status" value="1"/>
</dbReference>
<evidence type="ECO:0000256" key="1">
    <source>
        <dbReference type="PROSITE-ProRule" id="PRU00169"/>
    </source>
</evidence>
<gene>
    <name evidence="3" type="ORF">ELS17_06030</name>
</gene>
<dbReference type="InterPro" id="IPR011006">
    <property type="entry name" value="CheY-like_superfamily"/>
</dbReference>
<feature type="domain" description="Response regulatory" evidence="2">
    <location>
        <begin position="13"/>
        <end position="138"/>
    </location>
</feature>
<dbReference type="PROSITE" id="PS50110">
    <property type="entry name" value="RESPONSE_REGULATORY"/>
    <property type="match status" value="1"/>
</dbReference>
<name>A0A482XZ39_9EURY</name>
<accession>A0A482XZ39</accession>
<organism evidence="3 4">
    <name type="scientific">Natrinema altunense</name>
    <dbReference type="NCBI Taxonomy" id="222984"/>
    <lineage>
        <taxon>Archaea</taxon>
        <taxon>Methanobacteriati</taxon>
        <taxon>Methanobacteriota</taxon>
        <taxon>Stenosarchaea group</taxon>
        <taxon>Halobacteria</taxon>
        <taxon>Halobacteriales</taxon>
        <taxon>Natrialbaceae</taxon>
        <taxon>Natrinema</taxon>
    </lineage>
</organism>
<dbReference type="InterPro" id="IPR001789">
    <property type="entry name" value="Sig_transdc_resp-reg_receiver"/>
</dbReference>
<dbReference type="RefSeq" id="WP_130169934.1">
    <property type="nucleotide sequence ID" value="NZ_SHMR01000001.1"/>
</dbReference>
<sequence length="150" mass="16769">MPTETERTGEQIDILLVEPNPGDSRLFEEQFTDAKLLNTIHIVSDGDSALDFLHQRNEYADEPCPDIVLLEPQLPGKSGIDVLSELKNDPVLAEIPVIVLTSSDAGEKIVQSHGLEADTYMQKPVEPEDFVEFVRSIEEFWFAIVQTSSQ</sequence>
<dbReference type="GO" id="GO:0000160">
    <property type="term" value="P:phosphorelay signal transduction system"/>
    <property type="evidence" value="ECO:0007669"/>
    <property type="project" value="InterPro"/>
</dbReference>
<dbReference type="OrthoDB" id="9652at2157"/>
<evidence type="ECO:0000313" key="3">
    <source>
        <dbReference type="EMBL" id="RZH69009.1"/>
    </source>
</evidence>
<evidence type="ECO:0000259" key="2">
    <source>
        <dbReference type="PROSITE" id="PS50110"/>
    </source>
</evidence>
<comment type="caution">
    <text evidence="1">Lacks conserved residue(s) required for the propagation of feature annotation.</text>
</comment>
<dbReference type="SMART" id="SM00448">
    <property type="entry name" value="REC"/>
    <property type="match status" value="1"/>
</dbReference>
<dbReference type="Proteomes" id="UP000292704">
    <property type="component" value="Unassembled WGS sequence"/>
</dbReference>
<dbReference type="Pfam" id="PF00072">
    <property type="entry name" value="Response_reg"/>
    <property type="match status" value="1"/>
</dbReference>
<dbReference type="Gene3D" id="3.40.50.2300">
    <property type="match status" value="1"/>
</dbReference>
<dbReference type="CDD" id="cd17557">
    <property type="entry name" value="REC_Rcp-like"/>
    <property type="match status" value="1"/>
</dbReference>
<protein>
    <submittedName>
        <fullName evidence="3">Response regulator</fullName>
    </submittedName>
</protein>
<dbReference type="SUPFAM" id="SSF52172">
    <property type="entry name" value="CheY-like"/>
    <property type="match status" value="1"/>
</dbReference>
<comment type="caution">
    <text evidence="3">The sequence shown here is derived from an EMBL/GenBank/DDBJ whole genome shotgun (WGS) entry which is preliminary data.</text>
</comment>
<dbReference type="AlphaFoldDB" id="A0A482XZ39"/>
<dbReference type="PANTHER" id="PTHR44520">
    <property type="entry name" value="RESPONSE REGULATOR RCP1-RELATED"/>
    <property type="match status" value="1"/>
</dbReference>
<dbReference type="EMBL" id="SHMR01000001">
    <property type="protein sequence ID" value="RZH69009.1"/>
    <property type="molecule type" value="Genomic_DNA"/>
</dbReference>
<dbReference type="STRING" id="222984.GCA_000731985_03272"/>
<reference evidence="3 4" key="1">
    <citation type="submission" date="2019-02" db="EMBL/GenBank/DDBJ databases">
        <title>Genome analysis provides insights into bioremediation potentialities and Haloocin production by Natrinema altunense strain 4.1R isolated from Chott Douz in Tunisian desert.</title>
        <authorList>
            <person name="Najjari A."/>
            <person name="Youssef N."/>
            <person name="Ben Dhia O."/>
            <person name="Ferjani R."/>
            <person name="El Hidri D."/>
            <person name="Ouzari H.I."/>
            <person name="Cherif A."/>
        </authorList>
    </citation>
    <scope>NUCLEOTIDE SEQUENCE [LARGE SCALE GENOMIC DNA]</scope>
    <source>
        <strain evidence="3 4">4.1R</strain>
    </source>
</reference>
<evidence type="ECO:0000313" key="4">
    <source>
        <dbReference type="Proteomes" id="UP000292704"/>
    </source>
</evidence>